<dbReference type="Gene3D" id="3.40.50.620">
    <property type="entry name" value="HUPs"/>
    <property type="match status" value="1"/>
</dbReference>
<organism evidence="2">
    <name type="scientific">Schizaphis graminum</name>
    <name type="common">Green bug aphid</name>
    <dbReference type="NCBI Taxonomy" id="13262"/>
    <lineage>
        <taxon>Eukaryota</taxon>
        <taxon>Metazoa</taxon>
        <taxon>Ecdysozoa</taxon>
        <taxon>Arthropoda</taxon>
        <taxon>Hexapoda</taxon>
        <taxon>Insecta</taxon>
        <taxon>Pterygota</taxon>
        <taxon>Neoptera</taxon>
        <taxon>Paraneoptera</taxon>
        <taxon>Hemiptera</taxon>
        <taxon>Sternorrhyncha</taxon>
        <taxon>Aphidomorpha</taxon>
        <taxon>Aphidoidea</taxon>
        <taxon>Aphididae</taxon>
        <taxon>Aphidini</taxon>
        <taxon>Schizaphis</taxon>
    </lineage>
</organism>
<dbReference type="NCBIfam" id="NF003587">
    <property type="entry name" value="PRK05253.1"/>
    <property type="match status" value="1"/>
</dbReference>
<dbReference type="GO" id="GO:0016779">
    <property type="term" value="F:nucleotidyltransferase activity"/>
    <property type="evidence" value="ECO:0007669"/>
    <property type="project" value="UniProtKB-KW"/>
</dbReference>
<keyword evidence="2" id="KW-0548">Nucleotidyltransferase</keyword>
<dbReference type="Pfam" id="PF01507">
    <property type="entry name" value="PAPS_reduct"/>
    <property type="match status" value="1"/>
</dbReference>
<dbReference type="InterPro" id="IPR050128">
    <property type="entry name" value="Sulfate_adenylyltrnsfr_sub2"/>
</dbReference>
<keyword evidence="2" id="KW-0808">Transferase</keyword>
<proteinExistence type="predicted"/>
<dbReference type="PANTHER" id="PTHR43196">
    <property type="entry name" value="SULFATE ADENYLYLTRANSFERASE SUBUNIT 2"/>
    <property type="match status" value="1"/>
</dbReference>
<reference evidence="2" key="1">
    <citation type="submission" date="2018-04" db="EMBL/GenBank/DDBJ databases">
        <title>Transcriptome of Schizaphis graminum biotype I.</title>
        <authorList>
            <person name="Scully E.D."/>
            <person name="Geib S.M."/>
            <person name="Palmer N.A."/>
            <person name="Koch K."/>
            <person name="Bradshaw J."/>
            <person name="Heng-Moss T."/>
            <person name="Sarath G."/>
        </authorList>
    </citation>
    <scope>NUCLEOTIDE SEQUENCE</scope>
</reference>
<dbReference type="InterPro" id="IPR002500">
    <property type="entry name" value="PAPS_reduct_dom"/>
</dbReference>
<sequence>MLYSIGKDSSVMLHLARKSFYPGNLPFPLLYIDTGWKFKEMYSFRDYISKSFNIELIVHSNLKGKLLGVNPFQNSSSKYTDIMKTEALKEAINKYKFDVAFAGARRDEEKSRSKERIYSFRHSFHQWDPKKQRPELWWNYNGQINKGESIRVFFPSLIRLN</sequence>
<accession>A0A2S2NSC1</accession>
<name>A0A2S2NSC1_SCHGA</name>
<dbReference type="EMBL" id="GGMR01007408">
    <property type="protein sequence ID" value="MBY20027.1"/>
    <property type="molecule type" value="Transcribed_RNA"/>
</dbReference>
<evidence type="ECO:0000259" key="1">
    <source>
        <dbReference type="Pfam" id="PF01507"/>
    </source>
</evidence>
<gene>
    <name evidence="2" type="primary">cysD</name>
    <name evidence="2" type="ORF">g.177599</name>
</gene>
<protein>
    <submittedName>
        <fullName evidence="2">Sulfate adenylyltransferase subunit 2</fullName>
    </submittedName>
</protein>
<dbReference type="SUPFAM" id="SSF52402">
    <property type="entry name" value="Adenine nucleotide alpha hydrolases-like"/>
    <property type="match status" value="1"/>
</dbReference>
<evidence type="ECO:0000313" key="2">
    <source>
        <dbReference type="EMBL" id="MBY20027.1"/>
    </source>
</evidence>
<feature type="domain" description="Phosphoadenosine phosphosulphate reductase" evidence="1">
    <location>
        <begin position="1"/>
        <end position="149"/>
    </location>
</feature>
<dbReference type="InterPro" id="IPR014729">
    <property type="entry name" value="Rossmann-like_a/b/a_fold"/>
</dbReference>
<dbReference type="AlphaFoldDB" id="A0A2S2NSC1"/>
<dbReference type="PANTHER" id="PTHR43196:SF1">
    <property type="entry name" value="SULFATE ADENYLYLTRANSFERASE SUBUNIT 2"/>
    <property type="match status" value="1"/>
</dbReference>